<keyword evidence="1" id="KW-0175">Coiled coil</keyword>
<feature type="chain" id="PRO_5016174187" description="Chromosome partition protein Smc" evidence="2">
    <location>
        <begin position="28"/>
        <end position="922"/>
    </location>
</feature>
<evidence type="ECO:0000313" key="4">
    <source>
        <dbReference type="Proteomes" id="UP000249739"/>
    </source>
</evidence>
<proteinExistence type="predicted"/>
<dbReference type="Gene3D" id="1.10.287.1490">
    <property type="match status" value="1"/>
</dbReference>
<organism evidence="3 4">
    <name type="scientific">Micavibrio aeruginosavorus</name>
    <dbReference type="NCBI Taxonomy" id="349221"/>
    <lineage>
        <taxon>Bacteria</taxon>
        <taxon>Pseudomonadati</taxon>
        <taxon>Bdellovibrionota</taxon>
        <taxon>Bdellovibrionia</taxon>
        <taxon>Bdellovibrionales</taxon>
        <taxon>Pseudobdellovibrionaceae</taxon>
        <taxon>Micavibrio</taxon>
    </lineage>
</organism>
<evidence type="ECO:0000256" key="1">
    <source>
        <dbReference type="SAM" id="Coils"/>
    </source>
</evidence>
<evidence type="ECO:0000313" key="3">
    <source>
        <dbReference type="EMBL" id="PZP55752.1"/>
    </source>
</evidence>
<gene>
    <name evidence="3" type="ORF">DI586_05870</name>
</gene>
<dbReference type="EMBL" id="QFOT01000052">
    <property type="protein sequence ID" value="PZP55752.1"/>
    <property type="molecule type" value="Genomic_DNA"/>
</dbReference>
<keyword evidence="2" id="KW-0732">Signal</keyword>
<name>A0A2W5HJ98_9BACT</name>
<evidence type="ECO:0000256" key="2">
    <source>
        <dbReference type="SAM" id="SignalP"/>
    </source>
</evidence>
<reference evidence="3 4" key="1">
    <citation type="submission" date="2017-08" db="EMBL/GenBank/DDBJ databases">
        <title>Infants hospitalized years apart are colonized by the same room-sourced microbial strains.</title>
        <authorList>
            <person name="Brooks B."/>
            <person name="Olm M.R."/>
            <person name="Firek B.A."/>
            <person name="Baker R."/>
            <person name="Thomas B.C."/>
            <person name="Morowitz M.J."/>
            <person name="Banfield J.F."/>
        </authorList>
    </citation>
    <scope>NUCLEOTIDE SEQUENCE [LARGE SCALE GENOMIC DNA]</scope>
    <source>
        <strain evidence="3">S2_006_000_R2_64</strain>
    </source>
</reference>
<protein>
    <recommendedName>
        <fullName evidence="5">Chromosome partition protein Smc</fullName>
    </recommendedName>
</protein>
<evidence type="ECO:0008006" key="5">
    <source>
        <dbReference type="Google" id="ProtNLM"/>
    </source>
</evidence>
<dbReference type="Proteomes" id="UP000249739">
    <property type="component" value="Unassembled WGS sequence"/>
</dbReference>
<comment type="caution">
    <text evidence="3">The sequence shown here is derived from an EMBL/GenBank/DDBJ whole genome shotgun (WGS) entry which is preliminary data.</text>
</comment>
<dbReference type="AlphaFoldDB" id="A0A2W5HJ98"/>
<accession>A0A2W5HJ98</accession>
<feature type="signal peptide" evidence="2">
    <location>
        <begin position="1"/>
        <end position="27"/>
    </location>
</feature>
<sequence>MARSIYALGFLTFGLLATTSIVTPAKADTAQAQTAWTINRVASAASGSYCTMAQKYSDNTIITFAKNSTGQYSVAFDFARPQFPSVGQTMVTLRPGNGEARTFNVAPTSDKVVVIGLGEGSFIDAVKSSGKMDVETGGKAFSYAPSKFVSAADELSDCIGGKKSPAIASADPTATPVAAPEAPAEQKMATVEAPRMIAHPDAKPMRAVEPASGAASAIENENARLIRENQVLRAQQTVSGSASQELSRVKAELATAQALNQSLAQQQKQAQVVQQQLVELQKQNTDMKAQLSLANQNVTQLQTKAAQSAGAAEQLSMLQKQNADMKLQLEAATKNIADLQVKNVQSGQIASQLGIMQKQNADAKVQLDAANATIAQLQAKALQGTAASEQLASMQKQSADMKAQLDAANANIAQLQTKAAQGTSAAEQVSILQKQSADMKAQLDAANATISQLQTKVVQGNASNEQLAALQKENADLKIQLGTSNAMTAQLQTKAAQGNSAAEQVALLQKQNAEMKAQLDAAYNNSAALQSKLAQMPATPVIDQTAVKENESLKQQITALQAAVAAKPVVTADNSQLSALQGENSALKQQLAAVKSMPAANDSEALKHLQGQLELARSENETLKQQLDKVTTASAGGNSWDLEQATKRYQESQREIRRLGALVQQEKLARKQDRDAMEAKLFDPAITDQMQQEKLAELQGRIDELEGRSPSAIPQQTAQAVPVSPVERTAPVNVAASIAPAAGIEQPKTPAIKPVMPVASAVISPVATVKFQSQEDFSRMLQGAGINIRGGVESVETGSSDSYRAYRWKTDSLFGSAEQRAMKSGKGFDAAVNDYLDRAKTRCEGDFAAVPSDVVVSADKAKSFEFACIGNKANTSASVMFTYSNDVMTIIAHEGKSEAMDLAMEARDRMASQMSNIKTAAK</sequence>
<feature type="coiled-coil region" evidence="1">
    <location>
        <begin position="577"/>
        <end position="662"/>
    </location>
</feature>
<feature type="coiled-coil region" evidence="1">
    <location>
        <begin position="215"/>
        <end position="480"/>
    </location>
</feature>
<feature type="coiled-coil region" evidence="1">
    <location>
        <begin position="505"/>
        <end position="532"/>
    </location>
</feature>